<dbReference type="Proteomes" id="UP000621500">
    <property type="component" value="Unassembled WGS sequence"/>
</dbReference>
<dbReference type="PROSITE" id="PS51257">
    <property type="entry name" value="PROKAR_LIPOPROTEIN"/>
    <property type="match status" value="1"/>
</dbReference>
<comment type="caution">
    <text evidence="3">The sequence shown here is derived from an EMBL/GenBank/DDBJ whole genome shotgun (WGS) entry which is preliminary data.</text>
</comment>
<dbReference type="Gene3D" id="3.40.190.10">
    <property type="entry name" value="Periplasmic binding protein-like II"/>
    <property type="match status" value="2"/>
</dbReference>
<protein>
    <submittedName>
        <fullName evidence="3">C4-dicarboxylate ABC transporter substrate-binding protein</fullName>
    </submittedName>
</protein>
<dbReference type="RefSeq" id="WP_203861123.1">
    <property type="nucleotide sequence ID" value="NZ_BAAAZQ010000072.1"/>
</dbReference>
<evidence type="ECO:0000256" key="1">
    <source>
        <dbReference type="SAM" id="MobiDB-lite"/>
    </source>
</evidence>
<gene>
    <name evidence="3" type="ORF">Pma05_63460</name>
</gene>
<feature type="region of interest" description="Disordered" evidence="1">
    <location>
        <begin position="322"/>
        <end position="343"/>
    </location>
</feature>
<dbReference type="CDD" id="cd13569">
    <property type="entry name" value="PBP2_TAXI_TRAP_like_1"/>
    <property type="match status" value="1"/>
</dbReference>
<accession>A0ABQ4EYP3</accession>
<name>A0ABQ4EYP3_9ACTN</name>
<dbReference type="SUPFAM" id="SSF53850">
    <property type="entry name" value="Periplasmic binding protein-like II"/>
    <property type="match status" value="1"/>
</dbReference>
<keyword evidence="2" id="KW-0732">Signal</keyword>
<dbReference type="EMBL" id="BONX01000047">
    <property type="protein sequence ID" value="GIG99773.1"/>
    <property type="molecule type" value="Genomic_DNA"/>
</dbReference>
<evidence type="ECO:0000256" key="2">
    <source>
        <dbReference type="SAM" id="SignalP"/>
    </source>
</evidence>
<feature type="chain" id="PRO_5045203609" evidence="2">
    <location>
        <begin position="29"/>
        <end position="343"/>
    </location>
</feature>
<proteinExistence type="predicted"/>
<reference evidence="3 4" key="1">
    <citation type="submission" date="2021-01" db="EMBL/GenBank/DDBJ databases">
        <title>Whole genome shotgun sequence of Plantactinospora mayteni NBRC 109088.</title>
        <authorList>
            <person name="Komaki H."/>
            <person name="Tamura T."/>
        </authorList>
    </citation>
    <scope>NUCLEOTIDE SEQUENCE [LARGE SCALE GENOMIC DNA]</scope>
    <source>
        <strain evidence="3 4">NBRC 109088</strain>
    </source>
</reference>
<organism evidence="3 4">
    <name type="scientific">Plantactinospora mayteni</name>
    <dbReference type="NCBI Taxonomy" id="566021"/>
    <lineage>
        <taxon>Bacteria</taxon>
        <taxon>Bacillati</taxon>
        <taxon>Actinomycetota</taxon>
        <taxon>Actinomycetes</taxon>
        <taxon>Micromonosporales</taxon>
        <taxon>Micromonosporaceae</taxon>
        <taxon>Plantactinospora</taxon>
    </lineage>
</organism>
<dbReference type="NCBIfam" id="TIGR02122">
    <property type="entry name" value="TRAP_TAXI"/>
    <property type="match status" value="1"/>
</dbReference>
<evidence type="ECO:0000313" key="4">
    <source>
        <dbReference type="Proteomes" id="UP000621500"/>
    </source>
</evidence>
<dbReference type="PANTHER" id="PTHR42941">
    <property type="entry name" value="SLL1037 PROTEIN"/>
    <property type="match status" value="1"/>
</dbReference>
<evidence type="ECO:0000313" key="3">
    <source>
        <dbReference type="EMBL" id="GIG99773.1"/>
    </source>
</evidence>
<keyword evidence="4" id="KW-1185">Reference proteome</keyword>
<dbReference type="Pfam" id="PF16868">
    <property type="entry name" value="NMT1_3"/>
    <property type="match status" value="1"/>
</dbReference>
<sequence length="343" mass="35524">MRRTTRITTRILAAVAAAGLGLTGVAGCGGRQDTASTDAGGEVTCEVGTETRIGIATGNATGVYFALGNAYAEQVSNAPGSKVKATAAETGASVQNIQQLVAGTYAVAFSLADTAADAVQGTGSFEGQRQPVQALARIHTNFTQVIVRNGAGINSVADMRGKRVSTGSPKSGTEVIANRLLQAAGLDPAKDIQAQRLDLAKTVDGMKDGSIDALFWSGGLPTPGITDLLTTARGQVGFLDITPLLAEMKKINPVYEESTIPAATYGTPADVKTIVVPNLLLVKDDLDANLVCVLTKALFERKPQLEQANAAAKEISLDTARRTEPVPLHRGATQALDNLNAAK</sequence>
<dbReference type="PANTHER" id="PTHR42941:SF1">
    <property type="entry name" value="SLL1037 PROTEIN"/>
    <property type="match status" value="1"/>
</dbReference>
<feature type="signal peptide" evidence="2">
    <location>
        <begin position="1"/>
        <end position="28"/>
    </location>
</feature>
<dbReference type="InterPro" id="IPR011852">
    <property type="entry name" value="TRAP_TAXI"/>
</dbReference>